<organism evidence="5 6">
    <name type="scientific">Devosia geojensis</name>
    <dbReference type="NCBI Taxonomy" id="443610"/>
    <lineage>
        <taxon>Bacteria</taxon>
        <taxon>Pseudomonadati</taxon>
        <taxon>Pseudomonadota</taxon>
        <taxon>Alphaproteobacteria</taxon>
        <taxon>Hyphomicrobiales</taxon>
        <taxon>Devosiaceae</taxon>
        <taxon>Devosia</taxon>
    </lineage>
</organism>
<dbReference type="GO" id="GO:0008840">
    <property type="term" value="F:4-hydroxy-tetrahydrodipicolinate synthase activity"/>
    <property type="evidence" value="ECO:0007669"/>
    <property type="project" value="TreeGrafter"/>
</dbReference>
<dbReference type="SUPFAM" id="SSF51569">
    <property type="entry name" value="Aldolase"/>
    <property type="match status" value="1"/>
</dbReference>
<feature type="active site" description="Schiff-base intermediate with substrate" evidence="3">
    <location>
        <position position="176"/>
    </location>
</feature>
<dbReference type="PANTHER" id="PTHR12128:SF67">
    <property type="entry name" value="BLR3884 PROTEIN"/>
    <property type="match status" value="1"/>
</dbReference>
<evidence type="ECO:0000256" key="1">
    <source>
        <dbReference type="ARBA" id="ARBA00023239"/>
    </source>
</evidence>
<evidence type="ECO:0008006" key="7">
    <source>
        <dbReference type="Google" id="ProtNLM"/>
    </source>
</evidence>
<dbReference type="AlphaFoldDB" id="A0A0F5FYG7"/>
<evidence type="ECO:0000256" key="4">
    <source>
        <dbReference type="PIRSR" id="PIRSR001365-2"/>
    </source>
</evidence>
<dbReference type="CDD" id="cd00408">
    <property type="entry name" value="DHDPS-like"/>
    <property type="match status" value="1"/>
</dbReference>
<evidence type="ECO:0000313" key="6">
    <source>
        <dbReference type="Proteomes" id="UP000033632"/>
    </source>
</evidence>
<feature type="binding site" evidence="4">
    <location>
        <position position="54"/>
    </location>
    <ligand>
        <name>pyruvate</name>
        <dbReference type="ChEBI" id="CHEBI:15361"/>
    </ligand>
</feature>
<name>A0A0F5FYG7_9HYPH</name>
<dbReference type="Proteomes" id="UP000033632">
    <property type="component" value="Unassembled WGS sequence"/>
</dbReference>
<dbReference type="Pfam" id="PF00701">
    <property type="entry name" value="DHDPS"/>
    <property type="match status" value="1"/>
</dbReference>
<keyword evidence="6" id="KW-1185">Reference proteome</keyword>
<dbReference type="STRING" id="443610.VE25_01240"/>
<dbReference type="EMBL" id="JZEX01000022">
    <property type="protein sequence ID" value="KKB13590.1"/>
    <property type="molecule type" value="Genomic_DNA"/>
</dbReference>
<protein>
    <recommendedName>
        <fullName evidence="7">Dihydrodipicolinate synthase</fullName>
    </recommendedName>
</protein>
<comment type="similarity">
    <text evidence="2">Belongs to the DapA family.</text>
</comment>
<dbReference type="PIRSF" id="PIRSF001365">
    <property type="entry name" value="DHDPS"/>
    <property type="match status" value="1"/>
</dbReference>
<feature type="binding site" evidence="4">
    <location>
        <position position="217"/>
    </location>
    <ligand>
        <name>pyruvate</name>
        <dbReference type="ChEBI" id="CHEBI:15361"/>
    </ligand>
</feature>
<evidence type="ECO:0000256" key="2">
    <source>
        <dbReference type="PIRNR" id="PIRNR001365"/>
    </source>
</evidence>
<keyword evidence="1 2" id="KW-0456">Lyase</keyword>
<dbReference type="PANTHER" id="PTHR12128">
    <property type="entry name" value="DIHYDRODIPICOLINATE SYNTHASE"/>
    <property type="match status" value="1"/>
</dbReference>
<proteinExistence type="inferred from homology"/>
<dbReference type="InterPro" id="IPR002220">
    <property type="entry name" value="DapA-like"/>
</dbReference>
<evidence type="ECO:0000256" key="3">
    <source>
        <dbReference type="PIRSR" id="PIRSR001365-1"/>
    </source>
</evidence>
<evidence type="ECO:0000313" key="5">
    <source>
        <dbReference type="EMBL" id="KKB13590.1"/>
    </source>
</evidence>
<reference evidence="5 6" key="1">
    <citation type="submission" date="2015-03" db="EMBL/GenBank/DDBJ databases">
        <authorList>
            <person name="Hassan Y.I."/>
            <person name="Lepp D."/>
            <person name="Li X.-Z."/>
            <person name="Zhou T."/>
        </authorList>
    </citation>
    <scope>NUCLEOTIDE SEQUENCE [LARGE SCALE GENOMIC DNA]</scope>
    <source>
        <strain evidence="5 6">BD-c194</strain>
    </source>
</reference>
<comment type="caution">
    <text evidence="5">The sequence shown here is derived from an EMBL/GenBank/DDBJ whole genome shotgun (WGS) entry which is preliminary data.</text>
</comment>
<accession>A0A0F5FYG7</accession>
<feature type="active site" description="Proton donor/acceptor" evidence="3">
    <location>
        <position position="146"/>
    </location>
</feature>
<dbReference type="PATRIC" id="fig|443610.3.peg.2709"/>
<dbReference type="InterPro" id="IPR013785">
    <property type="entry name" value="Aldolase_TIM"/>
</dbReference>
<sequence length="310" mass="32582">MRPLEAARQQVGGIVAAALTPVTDDYRIDIARWRAHLDWLLAQGCSYVSPFGSTGEGPSFSAIEKIEALTALRHGGFDMERVIPAAMSAALDDTAATVSAAARLGCRAALIVPPYYYGASGEGIATYFAGCAARLGGTFPIDIVLYHIPQMSRAPFTTGLIEALLARHGERIIGIKDSTGVEPDTVALAGRFPSLRVFTGDDRVLPPLLGVGGAGMIGGMPNIVARELVGRAGSQTALNEAAAVDRAARRIEAVEACGGVVALKALKARMADDPAWRRPMPPLLPIDPAAEARLISAFEATRFDFAAQSD</sequence>
<gene>
    <name evidence="5" type="ORF">VE25_01240</name>
</gene>
<dbReference type="Gene3D" id="3.20.20.70">
    <property type="entry name" value="Aldolase class I"/>
    <property type="match status" value="1"/>
</dbReference>
<dbReference type="SMART" id="SM01130">
    <property type="entry name" value="DHDPS"/>
    <property type="match status" value="1"/>
</dbReference>